<keyword evidence="3" id="KW-1185">Reference proteome</keyword>
<evidence type="ECO:0000259" key="1">
    <source>
        <dbReference type="Pfam" id="PF03374"/>
    </source>
</evidence>
<organism evidence="2 3">
    <name type="scientific">Actinomyces israelii</name>
    <dbReference type="NCBI Taxonomy" id="1659"/>
    <lineage>
        <taxon>Bacteria</taxon>
        <taxon>Bacillati</taxon>
        <taxon>Actinomycetota</taxon>
        <taxon>Actinomycetes</taxon>
        <taxon>Actinomycetales</taxon>
        <taxon>Actinomycetaceae</taxon>
        <taxon>Actinomyces</taxon>
    </lineage>
</organism>
<comment type="caution">
    <text evidence="2">The sequence shown here is derived from an EMBL/GenBank/DDBJ whole genome shotgun (WGS) entry which is preliminary data.</text>
</comment>
<gene>
    <name evidence="2" type="ORF">OHJ16_09030</name>
</gene>
<protein>
    <submittedName>
        <fullName evidence="2">Phage antirepressor KilAC domain-containing protein</fullName>
    </submittedName>
</protein>
<sequence>MSVAVSPAATETAPPGPECATRLAAVLKEERARRERVEAENRALVPKARSFDHFLSSGDDYSVATVAQTLVRAGARTGRNRLFTVMESMGWVYKPKGHRRWRAYQRAVEAGLVRVRLGKYEDQGTGDVHATHTVRVTPKGLARLAARFGVNLDNNDDCAHEEGAQA</sequence>
<reference evidence="2" key="1">
    <citation type="submission" date="2022-10" db="EMBL/GenBank/DDBJ databases">
        <title>Genome sequence of Actinomyces israelii ATCC 10048.</title>
        <authorList>
            <person name="Watt R.M."/>
            <person name="Tong W.M."/>
        </authorList>
    </citation>
    <scope>NUCLEOTIDE SEQUENCE</scope>
    <source>
        <strain evidence="2">ATCC 10048</strain>
    </source>
</reference>
<proteinExistence type="predicted"/>
<dbReference type="Pfam" id="PF03374">
    <property type="entry name" value="ANT"/>
    <property type="match status" value="1"/>
</dbReference>
<evidence type="ECO:0000313" key="3">
    <source>
        <dbReference type="Proteomes" id="UP001072034"/>
    </source>
</evidence>
<name>A0ABT4IA01_9ACTO</name>
<dbReference type="RefSeq" id="WP_268917630.1">
    <property type="nucleotide sequence ID" value="NZ_CP124548.1"/>
</dbReference>
<dbReference type="Proteomes" id="UP001072034">
    <property type="component" value="Unassembled WGS sequence"/>
</dbReference>
<feature type="domain" description="Antirepressor protein C-terminal" evidence="1">
    <location>
        <begin position="38"/>
        <end position="148"/>
    </location>
</feature>
<evidence type="ECO:0000313" key="2">
    <source>
        <dbReference type="EMBL" id="MCZ0858184.1"/>
    </source>
</evidence>
<dbReference type="EMBL" id="JAPTMY010000018">
    <property type="protein sequence ID" value="MCZ0858184.1"/>
    <property type="molecule type" value="Genomic_DNA"/>
</dbReference>
<dbReference type="InterPro" id="IPR005039">
    <property type="entry name" value="Ant_C"/>
</dbReference>
<accession>A0ABT4IA01</accession>